<dbReference type="PANTHER" id="PTHR34405">
    <property type="entry name" value="CRISPR-ASSOCIATED ENDORIBONUCLEASE CAS2"/>
    <property type="match status" value="1"/>
</dbReference>
<dbReference type="AlphaFoldDB" id="C7NNU9"/>
<evidence type="ECO:0000256" key="3">
    <source>
        <dbReference type="ARBA" id="ARBA00022723"/>
    </source>
</evidence>
<dbReference type="GO" id="GO:0051607">
    <property type="term" value="P:defense response to virus"/>
    <property type="evidence" value="ECO:0007669"/>
    <property type="project" value="UniProtKB-UniRule"/>
</dbReference>
<keyword evidence="10" id="KW-1185">Reference proteome</keyword>
<evidence type="ECO:0000313" key="9">
    <source>
        <dbReference type="EMBL" id="ACV11624.1"/>
    </source>
</evidence>
<dbReference type="HOGENOM" id="CLU_161124_0_1_2"/>
<dbReference type="SUPFAM" id="SSF143430">
    <property type="entry name" value="TTP0101/SSO1404-like"/>
    <property type="match status" value="1"/>
</dbReference>
<protein>
    <recommendedName>
        <fullName evidence="8">CRISPR-associated endoribonuclease Cas2</fullName>
        <ecNumber evidence="8">3.1.-.-</ecNumber>
    </recommendedName>
</protein>
<sequence length="87" mass="10098">MVYVVAVYDVEADRTYLFLNFLRRYLTHVQNSVFEGEITEGDLEEVKGKLDSMLEPGESVIVYRMSSEQYVSRTVYGEDPTEDSQFL</sequence>
<dbReference type="GO" id="GO:0046872">
    <property type="term" value="F:metal ion binding"/>
    <property type="evidence" value="ECO:0007669"/>
    <property type="project" value="UniProtKB-UniRule"/>
</dbReference>
<dbReference type="HAMAP" id="MF_01471">
    <property type="entry name" value="Cas2"/>
    <property type="match status" value="1"/>
</dbReference>
<dbReference type="Proteomes" id="UP000002071">
    <property type="component" value="Chromosome"/>
</dbReference>
<gene>
    <name evidence="8" type="primary">cas2</name>
    <name evidence="9" type="ordered locus">Huta_1448</name>
</gene>
<dbReference type="GO" id="GO:0016787">
    <property type="term" value="F:hydrolase activity"/>
    <property type="evidence" value="ECO:0007669"/>
    <property type="project" value="UniProtKB-KW"/>
</dbReference>
<evidence type="ECO:0000256" key="1">
    <source>
        <dbReference type="ARBA" id="ARBA00001946"/>
    </source>
</evidence>
<reference evidence="9 10" key="1">
    <citation type="journal article" date="2009" name="Stand. Genomic Sci.">
        <title>Complete genome sequence of Halorhabdus utahensis type strain (AX-2).</title>
        <authorList>
            <person name="Anderson I."/>
            <person name="Tindall B.J."/>
            <person name="Pomrenke H."/>
            <person name="Goker M."/>
            <person name="Lapidus A."/>
            <person name="Nolan M."/>
            <person name="Copeland A."/>
            <person name="Glavina Del Rio T."/>
            <person name="Chen F."/>
            <person name="Tice H."/>
            <person name="Cheng J.F."/>
            <person name="Lucas S."/>
            <person name="Chertkov O."/>
            <person name="Bruce D."/>
            <person name="Brettin T."/>
            <person name="Detter J.C."/>
            <person name="Han C."/>
            <person name="Goodwin L."/>
            <person name="Land M."/>
            <person name="Hauser L."/>
            <person name="Chang Y.J."/>
            <person name="Jeffries C.D."/>
            <person name="Pitluck S."/>
            <person name="Pati A."/>
            <person name="Mavromatis K."/>
            <person name="Ivanova N."/>
            <person name="Ovchinnikova G."/>
            <person name="Chen A."/>
            <person name="Palaniappan K."/>
            <person name="Chain P."/>
            <person name="Rohde M."/>
            <person name="Bristow J."/>
            <person name="Eisen J.A."/>
            <person name="Markowitz V."/>
            <person name="Hugenholtz P."/>
            <person name="Kyrpides N.C."/>
            <person name="Klenk H.P."/>
        </authorList>
    </citation>
    <scope>NUCLEOTIDE SEQUENCE [LARGE SCALE GENOMIC DNA]</scope>
    <source>
        <strain evidence="10">DSM 12940 / JCM 11049 / AX-2</strain>
    </source>
</reference>
<evidence type="ECO:0000256" key="6">
    <source>
        <dbReference type="ARBA" id="ARBA00022842"/>
    </source>
</evidence>
<keyword evidence="7 8" id="KW-0051">Antiviral defense</keyword>
<dbReference type="InterPro" id="IPR019199">
    <property type="entry name" value="Virulence_VapD/CRISPR_Cas2"/>
</dbReference>
<dbReference type="GO" id="GO:0043571">
    <property type="term" value="P:maintenance of CRISPR repeat elements"/>
    <property type="evidence" value="ECO:0007669"/>
    <property type="project" value="UniProtKB-UniRule"/>
</dbReference>
<dbReference type="NCBIfam" id="TIGR01573">
    <property type="entry name" value="cas2"/>
    <property type="match status" value="1"/>
</dbReference>
<dbReference type="GO" id="GO:0004521">
    <property type="term" value="F:RNA endonuclease activity"/>
    <property type="evidence" value="ECO:0007669"/>
    <property type="project" value="InterPro"/>
</dbReference>
<organism evidence="9 10">
    <name type="scientific">Halorhabdus utahensis (strain DSM 12940 / JCM 11049 / AX-2)</name>
    <dbReference type="NCBI Taxonomy" id="519442"/>
    <lineage>
        <taxon>Archaea</taxon>
        <taxon>Methanobacteriati</taxon>
        <taxon>Methanobacteriota</taxon>
        <taxon>Stenosarchaea group</taxon>
        <taxon>Halobacteria</taxon>
        <taxon>Halobacteriales</taxon>
        <taxon>Haloarculaceae</taxon>
        <taxon>Halorhabdus</taxon>
    </lineage>
</organism>
<comment type="cofactor">
    <cofactor evidence="1 8">
        <name>Mg(2+)</name>
        <dbReference type="ChEBI" id="CHEBI:18420"/>
    </cofactor>
</comment>
<comment type="function">
    <text evidence="8">CRISPR (clustered regularly interspaced short palindromic repeat), is an adaptive immune system that provides protection against mobile genetic elements (viruses, transposable elements and conjugative plasmids). CRISPR clusters contain sequences complementary to antecedent mobile elements and target invading nucleic acids. CRISPR clusters are transcribed and processed into CRISPR RNA (crRNA). Functions as a ssRNA-specific endoribonuclease. Involved in the integration of spacer DNA into the CRISPR cassette.</text>
</comment>
<evidence type="ECO:0000256" key="8">
    <source>
        <dbReference type="HAMAP-Rule" id="MF_01471"/>
    </source>
</evidence>
<comment type="similarity">
    <text evidence="8">Belongs to the CRISPR-associated endoribonuclease Cas2 protein family.</text>
</comment>
<evidence type="ECO:0000256" key="4">
    <source>
        <dbReference type="ARBA" id="ARBA00022759"/>
    </source>
</evidence>
<dbReference type="Pfam" id="PF09827">
    <property type="entry name" value="CRISPR_Cas2"/>
    <property type="match status" value="1"/>
</dbReference>
<evidence type="ECO:0000256" key="5">
    <source>
        <dbReference type="ARBA" id="ARBA00022801"/>
    </source>
</evidence>
<dbReference type="KEGG" id="hut:Huta_1448"/>
<dbReference type="GeneID" id="8383727"/>
<feature type="binding site" evidence="8">
    <location>
        <position position="9"/>
    </location>
    <ligand>
        <name>Mg(2+)</name>
        <dbReference type="ChEBI" id="CHEBI:18420"/>
        <note>catalytic</note>
    </ligand>
</feature>
<comment type="subunit">
    <text evidence="8">Homodimer, forms a heterotetramer with a Cas1 homodimer.</text>
</comment>
<proteinExistence type="inferred from homology"/>
<dbReference type="RefSeq" id="WP_015789198.1">
    <property type="nucleotide sequence ID" value="NC_013158.1"/>
</dbReference>
<evidence type="ECO:0000256" key="2">
    <source>
        <dbReference type="ARBA" id="ARBA00022722"/>
    </source>
</evidence>
<keyword evidence="3 8" id="KW-0479">Metal-binding</keyword>
<name>C7NNU9_HALUD</name>
<keyword evidence="5 8" id="KW-0378">Hydrolase</keyword>
<evidence type="ECO:0000313" key="10">
    <source>
        <dbReference type="Proteomes" id="UP000002071"/>
    </source>
</evidence>
<keyword evidence="2 8" id="KW-0540">Nuclease</keyword>
<dbReference type="Gene3D" id="3.30.70.240">
    <property type="match status" value="1"/>
</dbReference>
<dbReference type="OrthoDB" id="43236at2157"/>
<dbReference type="STRING" id="519442.Huta_1448"/>
<keyword evidence="6 8" id="KW-0460">Magnesium</keyword>
<dbReference type="InterPro" id="IPR021127">
    <property type="entry name" value="CRISPR_associated_Cas2"/>
</dbReference>
<dbReference type="EMBL" id="CP001687">
    <property type="protein sequence ID" value="ACV11624.1"/>
    <property type="molecule type" value="Genomic_DNA"/>
</dbReference>
<evidence type="ECO:0000256" key="7">
    <source>
        <dbReference type="ARBA" id="ARBA00023118"/>
    </source>
</evidence>
<dbReference type="GeneID" id="79193540"/>
<dbReference type="CDD" id="cd09725">
    <property type="entry name" value="Cas2_I_II_III"/>
    <property type="match status" value="1"/>
</dbReference>
<dbReference type="EC" id="3.1.-.-" evidence="8"/>
<keyword evidence="4 8" id="KW-0255">Endonuclease</keyword>
<dbReference type="eggNOG" id="arCOG04194">
    <property type="taxonomic scope" value="Archaea"/>
</dbReference>
<accession>C7NNU9</accession>